<feature type="domain" description="CAAX prenyl protease 2/Lysostaphin resistance protein A-like" evidence="2">
    <location>
        <begin position="5"/>
        <end position="95"/>
    </location>
</feature>
<dbReference type="GO" id="GO:0080120">
    <property type="term" value="P:CAAX-box protein maturation"/>
    <property type="evidence" value="ECO:0007669"/>
    <property type="project" value="UniProtKB-ARBA"/>
</dbReference>
<comment type="caution">
    <text evidence="3">The sequence shown here is derived from an EMBL/GenBank/DDBJ whole genome shotgun (WGS) entry which is preliminary data.</text>
</comment>
<dbReference type="EMBL" id="VSSQ01112828">
    <property type="protein sequence ID" value="MPN49514.1"/>
    <property type="molecule type" value="Genomic_DNA"/>
</dbReference>
<reference evidence="3" key="1">
    <citation type="submission" date="2019-08" db="EMBL/GenBank/DDBJ databases">
        <authorList>
            <person name="Kucharzyk K."/>
            <person name="Murdoch R.W."/>
            <person name="Higgins S."/>
            <person name="Loffler F."/>
        </authorList>
    </citation>
    <scope>NUCLEOTIDE SEQUENCE</scope>
</reference>
<dbReference type="Pfam" id="PF02517">
    <property type="entry name" value="Rce1-like"/>
    <property type="match status" value="1"/>
</dbReference>
<dbReference type="AlphaFoldDB" id="A0A645IMG8"/>
<keyword evidence="1" id="KW-0812">Transmembrane</keyword>
<keyword evidence="1" id="KW-0472">Membrane</keyword>
<sequence>MLATGFLFQLSFAAVMEEPLFRGFLWGSLRQAGIKDGLICVIQAALFWLAHIYYYNTGINFWVVVPIASLVLGLVIQKTKSISYSMVTHAAINALGDVFQHFVRLF</sequence>
<gene>
    <name evidence="3" type="ORF">SDC9_197135</name>
</gene>
<feature type="transmembrane region" description="Helical" evidence="1">
    <location>
        <begin position="59"/>
        <end position="76"/>
    </location>
</feature>
<dbReference type="GO" id="GO:0004175">
    <property type="term" value="F:endopeptidase activity"/>
    <property type="evidence" value="ECO:0007669"/>
    <property type="project" value="UniProtKB-ARBA"/>
</dbReference>
<evidence type="ECO:0000259" key="2">
    <source>
        <dbReference type="Pfam" id="PF02517"/>
    </source>
</evidence>
<organism evidence="3">
    <name type="scientific">bioreactor metagenome</name>
    <dbReference type="NCBI Taxonomy" id="1076179"/>
    <lineage>
        <taxon>unclassified sequences</taxon>
        <taxon>metagenomes</taxon>
        <taxon>ecological metagenomes</taxon>
    </lineage>
</organism>
<evidence type="ECO:0000256" key="1">
    <source>
        <dbReference type="SAM" id="Phobius"/>
    </source>
</evidence>
<accession>A0A645IMG8</accession>
<proteinExistence type="predicted"/>
<protein>
    <recommendedName>
        <fullName evidence="2">CAAX prenyl protease 2/Lysostaphin resistance protein A-like domain-containing protein</fullName>
    </recommendedName>
</protein>
<name>A0A645IMG8_9ZZZZ</name>
<keyword evidence="1" id="KW-1133">Transmembrane helix</keyword>
<dbReference type="InterPro" id="IPR003675">
    <property type="entry name" value="Rce1/LyrA-like_dom"/>
</dbReference>
<evidence type="ECO:0000313" key="3">
    <source>
        <dbReference type="EMBL" id="MPN49514.1"/>
    </source>
</evidence>